<dbReference type="EMBL" id="DS268481">
    <property type="protein sequence ID" value="EFP10014.1"/>
    <property type="molecule type" value="Genomic_DNA"/>
</dbReference>
<keyword evidence="3" id="KW-1185">Reference proteome</keyword>
<feature type="compositionally biased region" description="Polar residues" evidence="1">
    <location>
        <begin position="774"/>
        <end position="788"/>
    </location>
</feature>
<proteinExistence type="predicted"/>
<evidence type="ECO:0000313" key="3">
    <source>
        <dbReference type="Proteomes" id="UP000008281"/>
    </source>
</evidence>
<feature type="compositionally biased region" description="Basic and acidic residues" evidence="1">
    <location>
        <begin position="983"/>
        <end position="1001"/>
    </location>
</feature>
<feature type="compositionally biased region" description="Polar residues" evidence="1">
    <location>
        <begin position="732"/>
        <end position="749"/>
    </location>
</feature>
<sequence length="1238" mass="136748">MSNSRGNSVPWHSSNNRVPSDDTDLQQLSSYWGRTLDPPQTQQPSTSSFQAPTKGQLVRRRESSCSGANRPAHQNAIEEVPVVKKEIHDDECGNAQVVSQSDARSTSSSLDNAAQQQPSTSNPRQALAPLDLLILRKMLEKPSTSNALFQQIVVDEEATNQPSTSSAGSSQPPRAAVNRRAQMTHYTELAAVIQRENWDTETPICEILHSLTPASSLKYGSSSSNGSRASTPQARSRVETDARRAVADVLKALEEGRRRSETPPTAVEVTAESTPQPAQPSSSNTIPVVVLDKDATDQPSISNAGAAQPPPRTQPAQKFKTEIEKIDKEFDDRRKLILRKYRDAASKTWELEYGFPEFPADEIAVIYQMLDSSFMTYKTLVGEVPKMQGVSAKIKKDKMTEFCDEERRKENEYLWRKGGFYHTEFLRLDQGQRDQLLHKYNLTTQEGAQSLVEQTAIPTYFVRFYTILKLYKLETLQMTEVVEKYRIFEQQYIPSARNHTGMVVQTKFGDLVTLHLSRKEEENKNEVIDQNADLRMRESEEKIEISTESVRKRVRSLEAEQCFGESIDKSGQDVSVTEAAPVDVQPYTTLPSLQRLRQPPAVGPSQSLPSSFTQPPQPIRKAGRSPKNAAPTSSVAPQNPAGPSTSNSARVPTFRVPSSEDMMSDDDDAVSSYSDDEANFKKFYRRRKTIAYKINATNKRRAVKRGAGRPKKSVRVSIQPPQQPRRAAPSTGRRSMPSTSSANAAGSLNADNIRVSARIQADQWRQILTERSAPANNQQSLPATSPTVAVNRGVGRPKKNNGGRSNAAVPVPPPQPSQRRYPSRNAVSPPPFVPANAAGSSVPAAKPILRAPVTYQQRKLEEDLKVERYADPVGRAAWLAARAAAANAEPVHEGQRDEEMPRDDGMRVAERDSRKRRIEEAENEDIDEDFQPSSPKRPTKRMDDDPSTSSMAPTDDAVVRGGPRSYSRANTPAHQDPEEVPAPEEKEAPVVEETPTDKNLERSVSPASTSFQPPTDGEAARGGPRSCSRTNTPAHQNATEEVPVVKTEIHDDEYGTAQVVSQSDASPSTSGPSSSTEVRRGTGRYWADREGNTAVDFPIIMVPQRSTSARQAIMSPAQYATERAVKVEEPDELENQNEEAVVPPNEEMERVVSPNEEPTNSSNETTAPPPNEEMERAISPEPERESSTDAEAIHAVDAEEVDAPEEEPVLKEEEAAEEEKALEEEPGPQSLKLLKLFI</sequence>
<feature type="region of interest" description="Disordered" evidence="1">
    <location>
        <begin position="883"/>
        <end position="1089"/>
    </location>
</feature>
<feature type="region of interest" description="Disordered" evidence="1">
    <location>
        <begin position="1124"/>
        <end position="1229"/>
    </location>
</feature>
<feature type="compositionally biased region" description="Acidic residues" evidence="1">
    <location>
        <begin position="921"/>
        <end position="930"/>
    </location>
</feature>
<feature type="compositionally biased region" description="Acidic residues" evidence="1">
    <location>
        <begin position="1198"/>
        <end position="1207"/>
    </location>
</feature>
<protein>
    <submittedName>
        <fullName evidence="2">Uncharacterized protein</fullName>
    </submittedName>
</protein>
<organism evidence="3">
    <name type="scientific">Caenorhabditis remanei</name>
    <name type="common">Caenorhabditis vulgaris</name>
    <dbReference type="NCBI Taxonomy" id="31234"/>
    <lineage>
        <taxon>Eukaryota</taxon>
        <taxon>Metazoa</taxon>
        <taxon>Ecdysozoa</taxon>
        <taxon>Nematoda</taxon>
        <taxon>Chromadorea</taxon>
        <taxon>Rhabditida</taxon>
        <taxon>Rhabditina</taxon>
        <taxon>Rhabditomorpha</taxon>
        <taxon>Rhabditoidea</taxon>
        <taxon>Rhabditidae</taxon>
        <taxon>Peloderinae</taxon>
        <taxon>Caenorhabditis</taxon>
    </lineage>
</organism>
<dbReference type="InterPro" id="IPR017956">
    <property type="entry name" value="AT_hook_DNA-bd_motif"/>
</dbReference>
<feature type="compositionally biased region" description="Polar residues" evidence="1">
    <location>
        <begin position="96"/>
        <end position="124"/>
    </location>
</feature>
<dbReference type="GO" id="GO:0003677">
    <property type="term" value="F:DNA binding"/>
    <property type="evidence" value="ECO:0007669"/>
    <property type="project" value="InterPro"/>
</dbReference>
<dbReference type="Proteomes" id="UP000008281">
    <property type="component" value="Unassembled WGS sequence"/>
</dbReference>
<dbReference type="SMART" id="SM00384">
    <property type="entry name" value="AT_hook"/>
    <property type="match status" value="3"/>
</dbReference>
<feature type="compositionally biased region" description="Basic and acidic residues" evidence="1">
    <location>
        <begin position="236"/>
        <end position="261"/>
    </location>
</feature>
<dbReference type="OMA" id="TWELEYG"/>
<feature type="region of interest" description="Disordered" evidence="1">
    <location>
        <begin position="771"/>
        <end position="830"/>
    </location>
</feature>
<feature type="region of interest" description="Disordered" evidence="1">
    <location>
        <begin position="701"/>
        <end position="749"/>
    </location>
</feature>
<name>E3MV03_CAERE</name>
<evidence type="ECO:0000313" key="2">
    <source>
        <dbReference type="EMBL" id="EFP10014.1"/>
    </source>
</evidence>
<feature type="compositionally biased region" description="Low complexity" evidence="1">
    <location>
        <begin position="38"/>
        <end position="53"/>
    </location>
</feature>
<feature type="compositionally biased region" description="Polar residues" evidence="1">
    <location>
        <begin position="271"/>
        <end position="284"/>
    </location>
</feature>
<feature type="region of interest" description="Disordered" evidence="1">
    <location>
        <begin position="1"/>
        <end position="80"/>
    </location>
</feature>
<feature type="compositionally biased region" description="Polar residues" evidence="1">
    <location>
        <begin position="630"/>
        <end position="650"/>
    </location>
</feature>
<feature type="compositionally biased region" description="Basic residues" evidence="1">
    <location>
        <begin position="701"/>
        <end position="714"/>
    </location>
</feature>
<dbReference type="HOGENOM" id="CLU_266989_0_0_1"/>
<reference evidence="2" key="1">
    <citation type="submission" date="2007-07" db="EMBL/GenBank/DDBJ databases">
        <title>PCAP assembly of the Caenorhabditis remanei genome.</title>
        <authorList>
            <consortium name="The Caenorhabditis remanei Sequencing Consortium"/>
            <person name="Wilson R.K."/>
        </authorList>
    </citation>
    <scope>NUCLEOTIDE SEQUENCE [LARGE SCALE GENOMIC DNA]</scope>
    <source>
        <strain evidence="2">PB4641</strain>
    </source>
</reference>
<feature type="region of interest" description="Disordered" evidence="1">
    <location>
        <begin position="589"/>
        <end position="677"/>
    </location>
</feature>
<feature type="compositionally biased region" description="Acidic residues" evidence="1">
    <location>
        <begin position="1214"/>
        <end position="1226"/>
    </location>
</feature>
<feature type="compositionally biased region" description="Polar residues" evidence="1">
    <location>
        <begin position="159"/>
        <end position="172"/>
    </location>
</feature>
<feature type="compositionally biased region" description="Low complexity" evidence="1">
    <location>
        <begin position="1061"/>
        <end position="1075"/>
    </location>
</feature>
<feature type="compositionally biased region" description="Polar residues" evidence="1">
    <location>
        <begin position="1027"/>
        <end position="1039"/>
    </location>
</feature>
<gene>
    <name evidence="2" type="ORF">CRE_20865</name>
</gene>
<evidence type="ECO:0000256" key="1">
    <source>
        <dbReference type="SAM" id="MobiDB-lite"/>
    </source>
</evidence>
<feature type="region of interest" description="Disordered" evidence="1">
    <location>
        <begin position="92"/>
        <end position="125"/>
    </location>
</feature>
<feature type="region of interest" description="Disordered" evidence="1">
    <location>
        <begin position="159"/>
        <end position="179"/>
    </location>
</feature>
<dbReference type="InParanoid" id="E3MV03"/>
<feature type="compositionally biased region" description="Basic and acidic residues" evidence="1">
    <location>
        <begin position="1173"/>
        <end position="1197"/>
    </location>
</feature>
<feature type="region of interest" description="Disordered" evidence="1">
    <location>
        <begin position="217"/>
        <end position="284"/>
    </location>
</feature>
<dbReference type="AlphaFoldDB" id="E3MV03"/>
<accession>E3MV03</accession>
<feature type="compositionally biased region" description="Polar residues" evidence="1">
    <location>
        <begin position="1156"/>
        <end position="1166"/>
    </location>
</feature>
<feature type="region of interest" description="Disordered" evidence="1">
    <location>
        <begin position="298"/>
        <end position="318"/>
    </location>
</feature>
<feature type="compositionally biased region" description="Basic and acidic residues" evidence="1">
    <location>
        <begin position="890"/>
        <end position="920"/>
    </location>
</feature>
<feature type="compositionally biased region" description="Polar residues" evidence="1">
    <location>
        <begin position="604"/>
        <end position="614"/>
    </location>
</feature>
<feature type="compositionally biased region" description="Low complexity" evidence="1">
    <location>
        <begin position="217"/>
        <end position="230"/>
    </location>
</feature>
<feature type="compositionally biased region" description="Polar residues" evidence="1">
    <location>
        <begin position="1"/>
        <end position="18"/>
    </location>
</feature>
<feature type="compositionally biased region" description="Acidic residues" evidence="1">
    <location>
        <begin position="662"/>
        <end position="677"/>
    </location>
</feature>